<evidence type="ECO:0000313" key="7">
    <source>
        <dbReference type="EMBL" id="GEN26049.1"/>
    </source>
</evidence>
<keyword evidence="10" id="KW-1185">Reference proteome</keyword>
<sequence>MENQSTTTVKDSVYQILRENGICKVFGNPGSNELNFLKDFPDDFEYILCLHEGVAIGMAEGYAQASGLPGFVNLHAAAGTGNAMGALSNSVNSHVPLVVTAGQQARTMVYSDPLLKNSAASMLPLPLVKDSYEPLSAQEVPHAISRALHCAMSPARGPVYVSIPYDDWDKHIADDARLLSTRRVVHFGAPGIDDIQPLLDALEQASSPVLVLGPEVDAQCCNHKATQLAEQLHAPVWVAPSAPRCPFPTNHRCFAGILPAGEASLAQKLSDHDLIVVIGGPVFRYHQNDPGNILPDGARLILVTGDAQEAARAPVGNAIVANVDAVLSYLLEHGVRKTGDCPDFRKPIQRHEIDQSPLQPSAIFDIVESIAPRNTTYLNEATSTIATLWERVTMVEPGSYYFAAAGGLGFAMPAALGVKLANPDRPVVAFIGDGSAHYSITALWTAVRYRLPVVFVIINNSGYGALKWFSHQFKTHNVPGIEIEGVDFVRLAEGYGMKALRVSTCIEFSQAFDSAISDASPVLIEAMIESV</sequence>
<dbReference type="GO" id="GO:0030976">
    <property type="term" value="F:thiamine pyrophosphate binding"/>
    <property type="evidence" value="ECO:0007669"/>
    <property type="project" value="InterPro"/>
</dbReference>
<evidence type="ECO:0000256" key="1">
    <source>
        <dbReference type="ARBA" id="ARBA00007812"/>
    </source>
</evidence>
<dbReference type="GO" id="GO:0019752">
    <property type="term" value="P:carboxylic acid metabolic process"/>
    <property type="evidence" value="ECO:0007669"/>
    <property type="project" value="UniProtKB-ARBA"/>
</dbReference>
<evidence type="ECO:0000313" key="8">
    <source>
        <dbReference type="EMBL" id="SHL69135.1"/>
    </source>
</evidence>
<dbReference type="InterPro" id="IPR045229">
    <property type="entry name" value="TPP_enz"/>
</dbReference>
<dbReference type="Gene3D" id="3.40.50.970">
    <property type="match status" value="2"/>
</dbReference>
<feature type="domain" description="Thiamine pyrophosphate enzyme central" evidence="4">
    <location>
        <begin position="195"/>
        <end position="330"/>
    </location>
</feature>
<dbReference type="GO" id="GO:0000287">
    <property type="term" value="F:magnesium ion binding"/>
    <property type="evidence" value="ECO:0007669"/>
    <property type="project" value="InterPro"/>
</dbReference>
<dbReference type="InterPro" id="IPR012001">
    <property type="entry name" value="Thiamin_PyroP_enz_TPP-bd_dom"/>
</dbReference>
<reference evidence="8 9" key="1">
    <citation type="submission" date="2016-11" db="EMBL/GenBank/DDBJ databases">
        <authorList>
            <person name="Jaros S."/>
            <person name="Januszkiewicz K."/>
            <person name="Wedrychowicz H."/>
        </authorList>
    </citation>
    <scope>NUCLEOTIDE SEQUENCE [LARGE SCALE GENOMIC DNA]</scope>
    <source>
        <strain evidence="8 9">DSM 4740</strain>
    </source>
</reference>
<dbReference type="EMBL" id="BJXU01000186">
    <property type="protein sequence ID" value="GEN26049.1"/>
    <property type="molecule type" value="Genomic_DNA"/>
</dbReference>
<accession>A0A1M7CPI0</accession>
<keyword evidence="2 3" id="KW-0786">Thiamine pyrophosphate</keyword>
<reference evidence="7 10" key="2">
    <citation type="submission" date="2019-07" db="EMBL/GenBank/DDBJ databases">
        <title>Whole genome shotgun sequence of Halomonas cupida NBRC 102219.</title>
        <authorList>
            <person name="Hosoyama A."/>
            <person name="Uohara A."/>
            <person name="Ohji S."/>
            <person name="Ichikawa N."/>
        </authorList>
    </citation>
    <scope>NUCLEOTIDE SEQUENCE [LARGE SCALE GENOMIC DNA]</scope>
    <source>
        <strain evidence="7 10">NBRC 102219</strain>
    </source>
</reference>
<dbReference type="GO" id="GO:0050660">
    <property type="term" value="F:flavin adenine dinucleotide binding"/>
    <property type="evidence" value="ECO:0007669"/>
    <property type="project" value="TreeGrafter"/>
</dbReference>
<dbReference type="OrthoDB" id="9773408at2"/>
<comment type="similarity">
    <text evidence="1 3">Belongs to the TPP enzyme family.</text>
</comment>
<dbReference type="Pfam" id="PF02776">
    <property type="entry name" value="TPP_enzyme_N"/>
    <property type="match status" value="1"/>
</dbReference>
<evidence type="ECO:0000259" key="4">
    <source>
        <dbReference type="Pfam" id="PF00205"/>
    </source>
</evidence>
<dbReference type="RefSeq" id="WP_073434076.1">
    <property type="nucleotide sequence ID" value="NZ_BJXU01000186.1"/>
</dbReference>
<dbReference type="Proteomes" id="UP000184123">
    <property type="component" value="Unassembled WGS sequence"/>
</dbReference>
<gene>
    <name evidence="7" type="primary">mdlC</name>
    <name evidence="7" type="ORF">HCU01_39980</name>
    <name evidence="8" type="ORF">SAMN05660971_01182</name>
</gene>
<name>A0A1M7CPI0_9GAMM</name>
<dbReference type="CDD" id="cd07035">
    <property type="entry name" value="TPP_PYR_POX_like"/>
    <property type="match status" value="1"/>
</dbReference>
<dbReference type="PANTHER" id="PTHR18968:SF133">
    <property type="entry name" value="BENZOYLFORMATE DECARBOXYLASE"/>
    <property type="match status" value="1"/>
</dbReference>
<protein>
    <submittedName>
        <fullName evidence="8">Benzoylformate decarboxylase</fullName>
    </submittedName>
</protein>
<dbReference type="NCBIfam" id="NF005485">
    <property type="entry name" value="PRK07092.1"/>
    <property type="match status" value="1"/>
</dbReference>
<dbReference type="Pfam" id="PF02775">
    <property type="entry name" value="TPP_enzyme_C"/>
    <property type="match status" value="1"/>
</dbReference>
<evidence type="ECO:0000256" key="2">
    <source>
        <dbReference type="ARBA" id="ARBA00023052"/>
    </source>
</evidence>
<dbReference type="PANTHER" id="PTHR18968">
    <property type="entry name" value="THIAMINE PYROPHOSPHATE ENZYMES"/>
    <property type="match status" value="1"/>
</dbReference>
<dbReference type="STRING" id="44933.SAMN05660971_01182"/>
<feature type="domain" description="Thiamine pyrophosphate enzyme N-terminal TPP-binding" evidence="6">
    <location>
        <begin position="8"/>
        <end position="110"/>
    </location>
</feature>
<dbReference type="InterPro" id="IPR029061">
    <property type="entry name" value="THDP-binding"/>
</dbReference>
<evidence type="ECO:0000256" key="3">
    <source>
        <dbReference type="RuleBase" id="RU362132"/>
    </source>
</evidence>
<dbReference type="CDD" id="cd02002">
    <property type="entry name" value="TPP_BFDC"/>
    <property type="match status" value="1"/>
</dbReference>
<dbReference type="Pfam" id="PF00205">
    <property type="entry name" value="TPP_enzyme_M"/>
    <property type="match status" value="1"/>
</dbReference>
<evidence type="ECO:0000259" key="5">
    <source>
        <dbReference type="Pfam" id="PF02775"/>
    </source>
</evidence>
<dbReference type="AlphaFoldDB" id="A0A1M7CPI0"/>
<dbReference type="Gene3D" id="3.40.50.1220">
    <property type="entry name" value="TPP-binding domain"/>
    <property type="match status" value="1"/>
</dbReference>
<evidence type="ECO:0000313" key="10">
    <source>
        <dbReference type="Proteomes" id="UP000321726"/>
    </source>
</evidence>
<dbReference type="InterPro" id="IPR000399">
    <property type="entry name" value="TPP-bd_CS"/>
</dbReference>
<dbReference type="SUPFAM" id="SSF52467">
    <property type="entry name" value="DHS-like NAD/FAD-binding domain"/>
    <property type="match status" value="1"/>
</dbReference>
<organism evidence="8 9">
    <name type="scientific">Halomonas cupida</name>
    <dbReference type="NCBI Taxonomy" id="44933"/>
    <lineage>
        <taxon>Bacteria</taxon>
        <taxon>Pseudomonadati</taxon>
        <taxon>Pseudomonadota</taxon>
        <taxon>Gammaproteobacteria</taxon>
        <taxon>Oceanospirillales</taxon>
        <taxon>Halomonadaceae</taxon>
        <taxon>Halomonas</taxon>
    </lineage>
</organism>
<dbReference type="Proteomes" id="UP000321726">
    <property type="component" value="Unassembled WGS sequence"/>
</dbReference>
<dbReference type="SUPFAM" id="SSF52518">
    <property type="entry name" value="Thiamin diphosphate-binding fold (THDP-binding)"/>
    <property type="match status" value="2"/>
</dbReference>
<dbReference type="InterPro" id="IPR011766">
    <property type="entry name" value="TPP_enzyme_TPP-bd"/>
</dbReference>
<dbReference type="EMBL" id="FRCA01000002">
    <property type="protein sequence ID" value="SHL69135.1"/>
    <property type="molecule type" value="Genomic_DNA"/>
</dbReference>
<dbReference type="PROSITE" id="PS00187">
    <property type="entry name" value="TPP_ENZYMES"/>
    <property type="match status" value="1"/>
</dbReference>
<dbReference type="InterPro" id="IPR012000">
    <property type="entry name" value="Thiamin_PyroP_enz_cen_dom"/>
</dbReference>
<proteinExistence type="inferred from homology"/>
<dbReference type="GO" id="GO:0003984">
    <property type="term" value="F:acetolactate synthase activity"/>
    <property type="evidence" value="ECO:0007669"/>
    <property type="project" value="TreeGrafter"/>
</dbReference>
<evidence type="ECO:0000259" key="6">
    <source>
        <dbReference type="Pfam" id="PF02776"/>
    </source>
</evidence>
<evidence type="ECO:0000313" key="9">
    <source>
        <dbReference type="Proteomes" id="UP000184123"/>
    </source>
</evidence>
<dbReference type="InterPro" id="IPR029035">
    <property type="entry name" value="DHS-like_NAD/FAD-binding_dom"/>
</dbReference>
<feature type="domain" description="Thiamine pyrophosphate enzyme TPP-binding" evidence="5">
    <location>
        <begin position="391"/>
        <end position="525"/>
    </location>
</feature>